<dbReference type="SUPFAM" id="SSF55166">
    <property type="entry name" value="Hedgehog/DD-peptidase"/>
    <property type="match status" value="1"/>
</dbReference>
<evidence type="ECO:0000256" key="6">
    <source>
        <dbReference type="ARBA" id="ARBA00022801"/>
    </source>
</evidence>
<dbReference type="AlphaFoldDB" id="B5EHD5"/>
<keyword evidence="5 13" id="KW-0732">Signal</keyword>
<evidence type="ECO:0000313" key="15">
    <source>
        <dbReference type="Proteomes" id="UP000008825"/>
    </source>
</evidence>
<comment type="pathway">
    <text evidence="2">Cell wall biogenesis; cell wall polysaccharide biosynthesis.</text>
</comment>
<dbReference type="GO" id="GO:0006508">
    <property type="term" value="P:proteolysis"/>
    <property type="evidence" value="ECO:0007669"/>
    <property type="project" value="UniProtKB-KW"/>
</dbReference>
<evidence type="ECO:0000256" key="8">
    <source>
        <dbReference type="ARBA" id="ARBA00023014"/>
    </source>
</evidence>
<evidence type="ECO:0000256" key="1">
    <source>
        <dbReference type="ARBA" id="ARBA00001947"/>
    </source>
</evidence>
<reference evidence="14 15" key="2">
    <citation type="journal article" date="2010" name="BMC Genomics">
        <title>The genome of Geobacter bemidjiensis, exemplar for the subsurface clade of Geobacter species that predominate in Fe(III)-reducing subsurface environments.</title>
        <authorList>
            <person name="Aklujkar M."/>
            <person name="Young N.D."/>
            <person name="Holmes D."/>
            <person name="Chavan M."/>
            <person name="Risso C."/>
            <person name="Kiss H.E."/>
            <person name="Han C.S."/>
            <person name="Land M.L."/>
            <person name="Lovley D.R."/>
        </authorList>
    </citation>
    <scope>NUCLEOTIDE SEQUENCE [LARGE SCALE GENOMIC DNA]</scope>
    <source>
        <strain evidence="15">ATCC BAA-1014 / DSM 16622 / JCM 12645 / Bem</strain>
    </source>
</reference>
<keyword evidence="9" id="KW-0482">Metalloprotease</keyword>
<dbReference type="InterPro" id="IPR006311">
    <property type="entry name" value="TAT_signal"/>
</dbReference>
<accession>B5EHD5</accession>
<keyword evidence="10" id="KW-0961">Cell wall biogenesis/degradation</keyword>
<dbReference type="STRING" id="404380.Gbem_2663"/>
<sequence length="190" mass="21186">MKDTMLCRRMFLKSSAFFAATLLGAKSTFAKIVDGNEAGALAEGKLSLYNLNLNERLTVTYRNAMGEYCQEALQALNWLFRCHYTNEMTKMDLRVIEYLNRLDNTLGGNNEIHIISGYRSPAYNAMLRSKSKGVAKDSLHMKGRAIDLAIPSFGLDQIRRSALTLAAGGVGYYPQPGFVHIDSGNFRTWG</sequence>
<dbReference type="PANTHER" id="PTHR37425">
    <property type="match status" value="1"/>
</dbReference>
<organism evidence="14 15">
    <name type="scientific">Citrifermentans bemidjiense (strain ATCC BAA-1014 / DSM 16622 / JCM 12645 / Bem)</name>
    <name type="common">Geobacter bemidjiensis</name>
    <dbReference type="NCBI Taxonomy" id="404380"/>
    <lineage>
        <taxon>Bacteria</taxon>
        <taxon>Pseudomonadati</taxon>
        <taxon>Thermodesulfobacteriota</taxon>
        <taxon>Desulfuromonadia</taxon>
        <taxon>Geobacterales</taxon>
        <taxon>Geobacteraceae</taxon>
        <taxon>Citrifermentans</taxon>
    </lineage>
</organism>
<dbReference type="PROSITE" id="PS51318">
    <property type="entry name" value="TAT"/>
    <property type="match status" value="1"/>
</dbReference>
<dbReference type="RefSeq" id="WP_012531092.1">
    <property type="nucleotide sequence ID" value="NC_011146.1"/>
</dbReference>
<feature type="signal peptide" evidence="13">
    <location>
        <begin position="1"/>
        <end position="30"/>
    </location>
</feature>
<evidence type="ECO:0000313" key="14">
    <source>
        <dbReference type="EMBL" id="ACH39671.1"/>
    </source>
</evidence>
<evidence type="ECO:0000256" key="12">
    <source>
        <dbReference type="ARBA" id="ARBA00093666"/>
    </source>
</evidence>
<evidence type="ECO:0000256" key="11">
    <source>
        <dbReference type="ARBA" id="ARBA00093448"/>
    </source>
</evidence>
<name>B5EHD5_CITBB</name>
<dbReference type="Gene3D" id="3.30.1380.10">
    <property type="match status" value="1"/>
</dbReference>
<keyword evidence="6" id="KW-0378">Hydrolase</keyword>
<dbReference type="OrthoDB" id="9782994at2"/>
<dbReference type="GO" id="GO:0008237">
    <property type="term" value="F:metallopeptidase activity"/>
    <property type="evidence" value="ECO:0007669"/>
    <property type="project" value="UniProtKB-KW"/>
</dbReference>
<evidence type="ECO:0000256" key="5">
    <source>
        <dbReference type="ARBA" id="ARBA00022729"/>
    </source>
</evidence>
<dbReference type="Proteomes" id="UP000008825">
    <property type="component" value="Chromosome"/>
</dbReference>
<evidence type="ECO:0000256" key="13">
    <source>
        <dbReference type="SAM" id="SignalP"/>
    </source>
</evidence>
<evidence type="ECO:0000256" key="9">
    <source>
        <dbReference type="ARBA" id="ARBA00023049"/>
    </source>
</evidence>
<dbReference type="InterPro" id="IPR009045">
    <property type="entry name" value="Zn_M74/Hedgehog-like"/>
</dbReference>
<evidence type="ECO:0000256" key="3">
    <source>
        <dbReference type="ARBA" id="ARBA00022670"/>
    </source>
</evidence>
<dbReference type="GO" id="GO:0046872">
    <property type="term" value="F:metal ion binding"/>
    <property type="evidence" value="ECO:0007669"/>
    <property type="project" value="UniProtKB-KW"/>
</dbReference>
<dbReference type="HOGENOM" id="CLU_080400_1_0_7"/>
<keyword evidence="7" id="KW-0862">Zinc</keyword>
<evidence type="ECO:0000256" key="7">
    <source>
        <dbReference type="ARBA" id="ARBA00022833"/>
    </source>
</evidence>
<dbReference type="GO" id="GO:0051536">
    <property type="term" value="F:iron-sulfur cluster binding"/>
    <property type="evidence" value="ECO:0007669"/>
    <property type="project" value="UniProtKB-KW"/>
</dbReference>
<evidence type="ECO:0000256" key="10">
    <source>
        <dbReference type="ARBA" id="ARBA00023316"/>
    </source>
</evidence>
<protein>
    <recommendedName>
        <fullName evidence="12">Murein endopeptidase K</fullName>
    </recommendedName>
</protein>
<dbReference type="EMBL" id="CP001124">
    <property type="protein sequence ID" value="ACH39671.1"/>
    <property type="molecule type" value="Genomic_DNA"/>
</dbReference>
<evidence type="ECO:0000256" key="4">
    <source>
        <dbReference type="ARBA" id="ARBA00022723"/>
    </source>
</evidence>
<dbReference type="InterPro" id="IPR010275">
    <property type="entry name" value="MepK"/>
</dbReference>
<gene>
    <name evidence="14" type="primary">ycbK</name>
    <name evidence="14" type="ordered locus">Gbem_2663</name>
</gene>
<feature type="chain" id="PRO_5002832532" description="Murein endopeptidase K" evidence="13">
    <location>
        <begin position="31"/>
        <end position="190"/>
    </location>
</feature>
<dbReference type="Pfam" id="PF05951">
    <property type="entry name" value="Peptidase_M15_2"/>
    <property type="match status" value="1"/>
</dbReference>
<keyword evidence="4" id="KW-0479">Metal-binding</keyword>
<proteinExistence type="inferred from homology"/>
<keyword evidence="3" id="KW-0645">Protease</keyword>
<dbReference type="PANTHER" id="PTHR37425:SF1">
    <property type="entry name" value="OUTER MEMBRANE PROTEIN"/>
    <property type="match status" value="1"/>
</dbReference>
<comment type="cofactor">
    <cofactor evidence="1">
        <name>Zn(2+)</name>
        <dbReference type="ChEBI" id="CHEBI:29105"/>
    </cofactor>
</comment>
<dbReference type="KEGG" id="gbm:Gbem_2663"/>
<keyword evidence="8" id="KW-0408">Iron</keyword>
<comment type="similarity">
    <text evidence="11">Belongs to the peptidase M15 family.</text>
</comment>
<keyword evidence="8" id="KW-0411">Iron-sulfur</keyword>
<evidence type="ECO:0000256" key="2">
    <source>
        <dbReference type="ARBA" id="ARBA00004776"/>
    </source>
</evidence>
<reference evidence="14 15" key="1">
    <citation type="submission" date="2008-07" db="EMBL/GenBank/DDBJ databases">
        <title>Complete sequence of Geobacter bemidjiensis BEM.</title>
        <authorList>
            <consortium name="US DOE Joint Genome Institute"/>
            <person name="Lucas S."/>
            <person name="Copeland A."/>
            <person name="Lapidus A."/>
            <person name="Glavina del Rio T."/>
            <person name="Dalin E."/>
            <person name="Tice H."/>
            <person name="Bruce D."/>
            <person name="Goodwin L."/>
            <person name="Pitluck S."/>
            <person name="Kiss H."/>
            <person name="Brettin T."/>
            <person name="Detter J.C."/>
            <person name="Han C."/>
            <person name="Kuske C.R."/>
            <person name="Schmutz J."/>
            <person name="Larimer F."/>
            <person name="Land M."/>
            <person name="Hauser L."/>
            <person name="Kyrpides N."/>
            <person name="Lykidis A."/>
            <person name="Lovley D."/>
            <person name="Richardson P."/>
        </authorList>
    </citation>
    <scope>NUCLEOTIDE SEQUENCE [LARGE SCALE GENOMIC DNA]</scope>
    <source>
        <strain evidence="15">ATCC BAA-1014 / DSM 16622 / JCM 12645 / Bem</strain>
    </source>
</reference>
<dbReference type="eggNOG" id="COG3108">
    <property type="taxonomic scope" value="Bacteria"/>
</dbReference>
<keyword evidence="15" id="KW-1185">Reference proteome</keyword>
<dbReference type="GO" id="GO:0071555">
    <property type="term" value="P:cell wall organization"/>
    <property type="evidence" value="ECO:0007669"/>
    <property type="project" value="UniProtKB-KW"/>
</dbReference>